<dbReference type="AlphaFoldDB" id="A0A6H0XN74"/>
<evidence type="ECO:0000313" key="3">
    <source>
        <dbReference type="Proteomes" id="UP000503462"/>
    </source>
</evidence>
<evidence type="ECO:0008006" key="4">
    <source>
        <dbReference type="Google" id="ProtNLM"/>
    </source>
</evidence>
<feature type="compositionally biased region" description="Basic and acidic residues" evidence="1">
    <location>
        <begin position="29"/>
        <end position="38"/>
    </location>
</feature>
<feature type="region of interest" description="Disordered" evidence="1">
    <location>
        <begin position="124"/>
        <end position="153"/>
    </location>
</feature>
<proteinExistence type="predicted"/>
<evidence type="ECO:0000256" key="1">
    <source>
        <dbReference type="SAM" id="MobiDB-lite"/>
    </source>
</evidence>
<dbReference type="OrthoDB" id="3632962at2759"/>
<evidence type="ECO:0000313" key="2">
    <source>
        <dbReference type="EMBL" id="QIW96173.1"/>
    </source>
</evidence>
<dbReference type="EMBL" id="CP051139">
    <property type="protein sequence ID" value="QIW96173.1"/>
    <property type="molecule type" value="Genomic_DNA"/>
</dbReference>
<protein>
    <recommendedName>
        <fullName evidence="4">Zinc finger PHD-type domain-containing protein</fullName>
    </recommendedName>
</protein>
<keyword evidence="3" id="KW-1185">Reference proteome</keyword>
<accession>A0A6H0XN74</accession>
<sequence length="417" mass="46371">MAPRNHKKSKLDITETRSAPGGLMSRPMPSEHKKEDAVKPGSRIQTSLPSRPGRNKDDIVQPTKGIEMTLPIRSGRKENDTIQPAPGMQLTLPFRIGHNKNDKAALVPPKHNQGMQTTLAFRSRPRATSVRTAPYPTAESAGGKSLRSTESDEVRSAESERHCCCECTLDEFMLECITCKKFSHLGCMSQGELDIDSYDLKFQDEAQVRQQHQRDHSNRATSLPFVCTECKVLQSAVRSVTPPPEEASWPEALALGRSEVLRGRITKNTSTVFGGALVSNKHKVKAQIIKKSKNDAPAGRAIFNKIRKASQKDRLRLGLTEDILRQNQVRVKARVEIEKQFGVHKSQDELLGSTMTISEKRRLKSDAAEAGRLLAQLRLRNNKNSQSDSDNELGVSSDEDKVVTKQLVKKRAGARCH</sequence>
<organism evidence="2 3">
    <name type="scientific">Peltaster fructicola</name>
    <dbReference type="NCBI Taxonomy" id="286661"/>
    <lineage>
        <taxon>Eukaryota</taxon>
        <taxon>Fungi</taxon>
        <taxon>Dikarya</taxon>
        <taxon>Ascomycota</taxon>
        <taxon>Pezizomycotina</taxon>
        <taxon>Dothideomycetes</taxon>
        <taxon>Dothideomycetes incertae sedis</taxon>
        <taxon>Peltaster</taxon>
    </lineage>
</organism>
<dbReference type="Proteomes" id="UP000503462">
    <property type="component" value="Chromosome 1"/>
</dbReference>
<name>A0A6H0XN74_9PEZI</name>
<reference evidence="2 3" key="1">
    <citation type="journal article" date="2016" name="Sci. Rep.">
        <title>Peltaster fructicola genome reveals evolution from an invasive phytopathogen to an ectophytic parasite.</title>
        <authorList>
            <person name="Xu C."/>
            <person name="Chen H."/>
            <person name="Gleason M.L."/>
            <person name="Xu J.R."/>
            <person name="Liu H."/>
            <person name="Zhang R."/>
            <person name="Sun G."/>
        </authorList>
    </citation>
    <scope>NUCLEOTIDE SEQUENCE [LARGE SCALE GENOMIC DNA]</scope>
    <source>
        <strain evidence="2 3">LNHT1506</strain>
    </source>
</reference>
<feature type="region of interest" description="Disordered" evidence="1">
    <location>
        <begin position="1"/>
        <end position="59"/>
    </location>
</feature>
<gene>
    <name evidence="2" type="ORF">AMS68_001691</name>
</gene>